<dbReference type="CDD" id="cd17040">
    <property type="entry name" value="Ubl_MoaD_like"/>
    <property type="match status" value="1"/>
</dbReference>
<sequence length="77" mass="8400">MRVTVELQAYLEQYSPDGQAVFEYTLPDGATVQTLVRQLSVPEEMASVIVLNDRSADLDNPLQDGDRVILIPPLAGG</sequence>
<gene>
    <name evidence="1" type="ORF">LCGC14_2478930</name>
</gene>
<organism evidence="1">
    <name type="scientific">marine sediment metagenome</name>
    <dbReference type="NCBI Taxonomy" id="412755"/>
    <lineage>
        <taxon>unclassified sequences</taxon>
        <taxon>metagenomes</taxon>
        <taxon>ecological metagenomes</taxon>
    </lineage>
</organism>
<dbReference type="EMBL" id="LAZR01039003">
    <property type="protein sequence ID" value="KKL18097.1"/>
    <property type="molecule type" value="Genomic_DNA"/>
</dbReference>
<comment type="caution">
    <text evidence="1">The sequence shown here is derived from an EMBL/GenBank/DDBJ whole genome shotgun (WGS) entry which is preliminary data.</text>
</comment>
<evidence type="ECO:0008006" key="2">
    <source>
        <dbReference type="Google" id="ProtNLM"/>
    </source>
</evidence>
<dbReference type="SUPFAM" id="SSF54285">
    <property type="entry name" value="MoaD/ThiS"/>
    <property type="match status" value="1"/>
</dbReference>
<dbReference type="AlphaFoldDB" id="A0A0F9BVW3"/>
<dbReference type="InterPro" id="IPR016155">
    <property type="entry name" value="Mopterin_synth/thiamin_S_b"/>
</dbReference>
<accession>A0A0F9BVW3</accession>
<dbReference type="Gene3D" id="3.10.20.30">
    <property type="match status" value="1"/>
</dbReference>
<reference evidence="1" key="1">
    <citation type="journal article" date="2015" name="Nature">
        <title>Complex archaea that bridge the gap between prokaryotes and eukaryotes.</title>
        <authorList>
            <person name="Spang A."/>
            <person name="Saw J.H."/>
            <person name="Jorgensen S.L."/>
            <person name="Zaremba-Niedzwiedzka K."/>
            <person name="Martijn J."/>
            <person name="Lind A.E."/>
            <person name="van Eijk R."/>
            <person name="Schleper C."/>
            <person name="Guy L."/>
            <person name="Ettema T.J."/>
        </authorList>
    </citation>
    <scope>NUCLEOTIDE SEQUENCE</scope>
</reference>
<dbReference type="InterPro" id="IPR012675">
    <property type="entry name" value="Beta-grasp_dom_sf"/>
</dbReference>
<protein>
    <recommendedName>
        <fullName evidence="2">Ubiquitin Mut7-C domain-containing protein</fullName>
    </recommendedName>
</protein>
<evidence type="ECO:0000313" key="1">
    <source>
        <dbReference type="EMBL" id="KKL18097.1"/>
    </source>
</evidence>
<dbReference type="Pfam" id="PF02597">
    <property type="entry name" value="ThiS"/>
    <property type="match status" value="1"/>
</dbReference>
<dbReference type="InterPro" id="IPR003749">
    <property type="entry name" value="ThiS/MoaD-like"/>
</dbReference>
<proteinExistence type="predicted"/>
<name>A0A0F9BVW3_9ZZZZ</name>